<dbReference type="SMART" id="SM00222">
    <property type="entry name" value="Sec7"/>
    <property type="match status" value="1"/>
</dbReference>
<keyword evidence="14 25" id="KW-0175">Coiled coil</keyword>
<dbReference type="CDD" id="cd01252">
    <property type="entry name" value="PH_GRP1-like"/>
    <property type="match status" value="1"/>
</dbReference>
<dbReference type="GO" id="GO:0032012">
    <property type="term" value="P:regulation of ARF protein signal transduction"/>
    <property type="evidence" value="ECO:0007669"/>
    <property type="project" value="InterPro"/>
</dbReference>
<accession>A0AAN8KYY4</accession>
<name>A0AAN8KYY4_9TELE</name>
<dbReference type="GO" id="GO:0008569">
    <property type="term" value="F:minus-end-directed microtubule motor activity"/>
    <property type="evidence" value="ECO:0007669"/>
    <property type="project" value="InterPro"/>
</dbReference>
<feature type="domain" description="PH" evidence="26">
    <location>
        <begin position="201"/>
        <end position="318"/>
    </location>
</feature>
<evidence type="ECO:0000256" key="25">
    <source>
        <dbReference type="SAM" id="Coils"/>
    </source>
</evidence>
<dbReference type="Pfam" id="PF12774">
    <property type="entry name" value="AAA_6"/>
    <property type="match status" value="1"/>
</dbReference>
<dbReference type="PROSITE" id="PS50003">
    <property type="entry name" value="PH_DOMAIN"/>
    <property type="match status" value="1"/>
</dbReference>
<dbReference type="FunFam" id="1.20.140.100:FF:000007">
    <property type="entry name" value="Dynein axonemal heavy chain 9"/>
    <property type="match status" value="1"/>
</dbReference>
<dbReference type="Gene3D" id="1.10.8.1220">
    <property type="match status" value="1"/>
</dbReference>
<evidence type="ECO:0000256" key="5">
    <source>
        <dbReference type="ARBA" id="ARBA00022475"/>
    </source>
</evidence>
<dbReference type="InterPro" id="IPR042228">
    <property type="entry name" value="Dynein_linker_3"/>
</dbReference>
<keyword evidence="9" id="KW-0677">Repeat</keyword>
<dbReference type="Pfam" id="PF01369">
    <property type="entry name" value="Sec7"/>
    <property type="match status" value="1"/>
</dbReference>
<dbReference type="GO" id="GO:0097729">
    <property type="term" value="C:9+2 motile cilium"/>
    <property type="evidence" value="ECO:0007669"/>
    <property type="project" value="UniProtKB-ARBA"/>
</dbReference>
<dbReference type="SUPFAM" id="SSF52540">
    <property type="entry name" value="P-loop containing nucleoside triphosphate hydrolases"/>
    <property type="match status" value="4"/>
</dbReference>
<feature type="domain" description="SEC7" evidence="27">
    <location>
        <begin position="2"/>
        <end position="183"/>
    </location>
</feature>
<evidence type="ECO:0000256" key="15">
    <source>
        <dbReference type="ARBA" id="ARBA00023069"/>
    </source>
</evidence>
<dbReference type="Pfam" id="PF18198">
    <property type="entry name" value="AAA_lid_11"/>
    <property type="match status" value="1"/>
</dbReference>
<dbReference type="Pfam" id="PF12775">
    <property type="entry name" value="AAA_7"/>
    <property type="match status" value="1"/>
</dbReference>
<dbReference type="InterPro" id="IPR024743">
    <property type="entry name" value="Dynein_HC_stalk"/>
</dbReference>
<dbReference type="GO" id="GO:0005886">
    <property type="term" value="C:plasma membrane"/>
    <property type="evidence" value="ECO:0007669"/>
    <property type="project" value="UniProtKB-SubCell"/>
</dbReference>
<dbReference type="FunFam" id="1.20.920.30:FF:000003">
    <property type="entry name" value="Dynein axonemal heavy chain 17"/>
    <property type="match status" value="1"/>
</dbReference>
<evidence type="ECO:0000256" key="17">
    <source>
        <dbReference type="ARBA" id="ARBA00023136"/>
    </source>
</evidence>
<dbReference type="FunFam" id="1.10.472.130:FF:000001">
    <property type="entry name" value="Dynein, axonemal, heavy chain 9"/>
    <property type="match status" value="1"/>
</dbReference>
<dbReference type="Gene3D" id="1.20.58.1120">
    <property type="match status" value="1"/>
</dbReference>
<dbReference type="Pfam" id="PF17852">
    <property type="entry name" value="Dynein_AAA_lid"/>
    <property type="match status" value="1"/>
</dbReference>
<keyword evidence="19" id="KW-0206">Cytoskeleton</keyword>
<comment type="subcellular location">
    <subcellularLocation>
        <location evidence="1">Cell membrane</location>
        <topology evidence="1">Peripheral membrane protein</topology>
    </subcellularLocation>
    <subcellularLocation>
        <location evidence="2">Cytoplasm</location>
        <location evidence="2">Cytoskeleton</location>
        <location evidence="2">Flagellum axoneme</location>
    </subcellularLocation>
</comment>
<keyword evidence="11" id="KW-0067">ATP-binding</keyword>
<dbReference type="Pfam" id="PF12781">
    <property type="entry name" value="AAA_9"/>
    <property type="match status" value="1"/>
</dbReference>
<dbReference type="InterPro" id="IPR041589">
    <property type="entry name" value="DNAH3_AAA_lid_1"/>
</dbReference>
<evidence type="ECO:0000256" key="3">
    <source>
        <dbReference type="ARBA" id="ARBA00008887"/>
    </source>
</evidence>
<dbReference type="Pfam" id="PF00169">
    <property type="entry name" value="PH"/>
    <property type="match status" value="1"/>
</dbReference>
<comment type="function">
    <text evidence="21">Force generating protein component of the outer dynein arms (ODAs) in the sperm flagellum. Produces force towards the minus ends of microtubules. Dynein has ATPase activity; the force-producing power stroke is thought to occur on release of ADP. Plays a major role in sperm motility, implicated in sperm flagellar assembly and beating.</text>
</comment>
<dbReference type="FunFam" id="1.10.1000.11:FF:000002">
    <property type="entry name" value="Cytohesin 1"/>
    <property type="match status" value="1"/>
</dbReference>
<dbReference type="InterPro" id="IPR035706">
    <property type="entry name" value="AAA_9"/>
</dbReference>
<evidence type="ECO:0000313" key="29">
    <source>
        <dbReference type="Proteomes" id="UP001356427"/>
    </source>
</evidence>
<dbReference type="Pfam" id="PF12780">
    <property type="entry name" value="AAA_8"/>
    <property type="match status" value="1"/>
</dbReference>
<dbReference type="Gene3D" id="1.10.287.2620">
    <property type="match status" value="1"/>
</dbReference>
<dbReference type="SUPFAM" id="SSF50729">
    <property type="entry name" value="PH domain-like"/>
    <property type="match status" value="1"/>
</dbReference>
<dbReference type="InterPro" id="IPR026983">
    <property type="entry name" value="DHC"/>
</dbReference>
<evidence type="ECO:0000256" key="21">
    <source>
        <dbReference type="ARBA" id="ARBA00053934"/>
    </source>
</evidence>
<dbReference type="InterPro" id="IPR035999">
    <property type="entry name" value="Sec7_dom_sf"/>
</dbReference>
<dbReference type="InterPro" id="IPR035699">
    <property type="entry name" value="AAA_6"/>
</dbReference>
<dbReference type="PANTHER" id="PTHR45703">
    <property type="entry name" value="DYNEIN HEAVY CHAIN"/>
    <property type="match status" value="1"/>
</dbReference>
<dbReference type="PANTHER" id="PTHR45703:SF4">
    <property type="entry name" value="DYNEIN AXONEMAL HEAVY CHAIN 17"/>
    <property type="match status" value="1"/>
</dbReference>
<evidence type="ECO:0000256" key="12">
    <source>
        <dbReference type="ARBA" id="ARBA00022846"/>
    </source>
</evidence>
<evidence type="ECO:0000256" key="16">
    <source>
        <dbReference type="ARBA" id="ARBA00023121"/>
    </source>
</evidence>
<keyword evidence="13" id="KW-0243">Dynein</keyword>
<dbReference type="GO" id="GO:0008289">
    <property type="term" value="F:lipid binding"/>
    <property type="evidence" value="ECO:0007669"/>
    <property type="project" value="UniProtKB-KW"/>
</dbReference>
<dbReference type="Pfam" id="PF12777">
    <property type="entry name" value="MT"/>
    <property type="match status" value="1"/>
</dbReference>
<dbReference type="FunFam" id="3.40.50.300:FF:001810">
    <property type="entry name" value="Cytoplasmic dynein 2 heavy chain 1"/>
    <property type="match status" value="1"/>
</dbReference>
<keyword evidence="7" id="KW-0344">Guanine-nucleotide releasing factor</keyword>
<dbReference type="InterPro" id="IPR001849">
    <property type="entry name" value="PH_domain"/>
</dbReference>
<dbReference type="GO" id="GO:0005085">
    <property type="term" value="F:guanyl-nucleotide exchange factor activity"/>
    <property type="evidence" value="ECO:0007669"/>
    <property type="project" value="UniProtKB-KW"/>
</dbReference>
<feature type="coiled-coil region" evidence="25">
    <location>
        <begin position="3538"/>
        <end position="3586"/>
    </location>
</feature>
<evidence type="ECO:0000256" key="18">
    <source>
        <dbReference type="ARBA" id="ARBA00023175"/>
    </source>
</evidence>
<dbReference type="Gene3D" id="1.10.220.20">
    <property type="match status" value="1"/>
</dbReference>
<dbReference type="InterPro" id="IPR041228">
    <property type="entry name" value="Dynein_C"/>
</dbReference>
<dbReference type="CDD" id="cd00171">
    <property type="entry name" value="Sec7"/>
    <property type="match status" value="1"/>
</dbReference>
<dbReference type="FunFam" id="1.10.287.2620:FF:000004">
    <property type="entry name" value="Dynein axonemal heavy chain 17"/>
    <property type="match status" value="1"/>
</dbReference>
<dbReference type="Gene3D" id="3.20.180.20">
    <property type="entry name" value="Dynein heavy chain, N-terminal domain 2"/>
    <property type="match status" value="1"/>
</dbReference>
<evidence type="ECO:0000256" key="14">
    <source>
        <dbReference type="ARBA" id="ARBA00023054"/>
    </source>
</evidence>
<dbReference type="GO" id="GO:0005874">
    <property type="term" value="C:microtubule"/>
    <property type="evidence" value="ECO:0007669"/>
    <property type="project" value="UniProtKB-KW"/>
</dbReference>
<dbReference type="FunFam" id="3.40.50.300:FF:000049">
    <property type="entry name" value="Dynein, axonemal, heavy chain 5"/>
    <property type="match status" value="1"/>
</dbReference>
<keyword evidence="16" id="KW-0446">Lipid-binding</keyword>
<keyword evidence="10" id="KW-0547">Nucleotide-binding</keyword>
<dbReference type="InterPro" id="IPR043160">
    <property type="entry name" value="Dynein_C_barrel"/>
</dbReference>
<feature type="coiled-coil region" evidence="25">
    <location>
        <begin position="3308"/>
        <end position="3359"/>
    </location>
</feature>
<dbReference type="FunFam" id="1.10.8.1220:FF:000001">
    <property type="entry name" value="Dynein axonemal heavy chain 5"/>
    <property type="match status" value="1"/>
</dbReference>
<evidence type="ECO:0000256" key="24">
    <source>
        <dbReference type="ARBA" id="ARBA00082511"/>
    </source>
</evidence>
<evidence type="ECO:0000259" key="26">
    <source>
        <dbReference type="PROSITE" id="PS50003"/>
    </source>
</evidence>
<dbReference type="Pfam" id="PF18199">
    <property type="entry name" value="Dynein_C"/>
    <property type="match status" value="1"/>
</dbReference>
<keyword evidence="20" id="KW-0966">Cell projection</keyword>
<dbReference type="FunFam" id="1.20.58.1120:FF:000002">
    <property type="entry name" value="Dynein heavy chain 9, axonemal"/>
    <property type="match status" value="1"/>
</dbReference>
<dbReference type="FunFam" id="3.40.50.300:FF:000219">
    <property type="entry name" value="Dynein axonemal heavy chain 17"/>
    <property type="match status" value="1"/>
</dbReference>
<dbReference type="FunFam" id="3.10.490.20:FF:000002">
    <property type="entry name" value="Dynein axonemal heavy chain 17"/>
    <property type="match status" value="1"/>
</dbReference>
<evidence type="ECO:0000259" key="27">
    <source>
        <dbReference type="PROSITE" id="PS50190"/>
    </source>
</evidence>
<dbReference type="FunFam" id="1.20.1270.280:FF:000003">
    <property type="entry name" value="Dynein axonemal heavy chain 17"/>
    <property type="match status" value="1"/>
</dbReference>
<dbReference type="GO" id="GO:0007018">
    <property type="term" value="P:microtubule-based movement"/>
    <property type="evidence" value="ECO:0007669"/>
    <property type="project" value="InterPro"/>
</dbReference>
<evidence type="ECO:0000256" key="6">
    <source>
        <dbReference type="ARBA" id="ARBA00022490"/>
    </source>
</evidence>
<dbReference type="Gene3D" id="3.10.490.20">
    <property type="match status" value="1"/>
</dbReference>
<dbReference type="Pfam" id="PF03028">
    <property type="entry name" value="Dynein_heavy"/>
    <property type="match status" value="1"/>
</dbReference>
<dbReference type="Gene3D" id="1.10.8.720">
    <property type="entry name" value="Region D6 of dynein motor"/>
    <property type="match status" value="1"/>
</dbReference>
<dbReference type="Pfam" id="PF08385">
    <property type="entry name" value="DHC_N1"/>
    <property type="match status" value="1"/>
</dbReference>
<dbReference type="Gene3D" id="1.20.920.30">
    <property type="match status" value="1"/>
</dbReference>
<evidence type="ECO:0000256" key="4">
    <source>
        <dbReference type="ARBA" id="ARBA00011655"/>
    </source>
</evidence>
<dbReference type="Proteomes" id="UP001356427">
    <property type="component" value="Unassembled WGS sequence"/>
</dbReference>
<dbReference type="PROSITE" id="PS50190">
    <property type="entry name" value="SEC7"/>
    <property type="match status" value="1"/>
</dbReference>
<evidence type="ECO:0000256" key="20">
    <source>
        <dbReference type="ARBA" id="ARBA00023273"/>
    </source>
</evidence>
<dbReference type="InterPro" id="IPR043157">
    <property type="entry name" value="Dynein_AAA1S"/>
</dbReference>
<dbReference type="FunFam" id="3.20.180.20:FF:000001">
    <property type="entry name" value="Dynein axonemal heavy chain 5"/>
    <property type="match status" value="1"/>
</dbReference>
<dbReference type="InterPro" id="IPR041466">
    <property type="entry name" value="Dynein_AAA5_ext"/>
</dbReference>
<dbReference type="GO" id="GO:0051959">
    <property type="term" value="F:dynein light intermediate chain binding"/>
    <property type="evidence" value="ECO:0007669"/>
    <property type="project" value="InterPro"/>
</dbReference>
<evidence type="ECO:0000313" key="28">
    <source>
        <dbReference type="EMBL" id="KAK6301502.1"/>
    </source>
</evidence>
<dbReference type="FunFam" id="3.40.50.300:FF:000411">
    <property type="entry name" value="dynein heavy chain 17, axonemal"/>
    <property type="match status" value="1"/>
</dbReference>
<dbReference type="GO" id="GO:0045505">
    <property type="term" value="F:dynein intermediate chain binding"/>
    <property type="evidence" value="ECO:0007669"/>
    <property type="project" value="InterPro"/>
</dbReference>
<keyword evidence="5" id="KW-1003">Cell membrane</keyword>
<comment type="caution">
    <text evidence="28">The sequence shown here is derived from an EMBL/GenBank/DDBJ whole genome shotgun (WGS) entry which is preliminary data.</text>
</comment>
<keyword evidence="8" id="KW-0493">Microtubule</keyword>
<dbReference type="Gene3D" id="1.20.920.20">
    <property type="match status" value="1"/>
</dbReference>
<keyword evidence="17" id="KW-0472">Membrane</keyword>
<dbReference type="Pfam" id="PF17857">
    <property type="entry name" value="AAA_lid_1"/>
    <property type="match status" value="1"/>
</dbReference>
<dbReference type="InterPro" id="IPR013602">
    <property type="entry name" value="Dynein_heavy_linker"/>
</dbReference>
<evidence type="ECO:0000256" key="8">
    <source>
        <dbReference type="ARBA" id="ARBA00022701"/>
    </source>
</evidence>
<dbReference type="SUPFAM" id="SSF48425">
    <property type="entry name" value="Sec7 domain"/>
    <property type="match status" value="1"/>
</dbReference>
<dbReference type="InterPro" id="IPR011993">
    <property type="entry name" value="PH-like_dom_sf"/>
</dbReference>
<reference evidence="28 29" key="1">
    <citation type="submission" date="2021-04" db="EMBL/GenBank/DDBJ databases">
        <authorList>
            <person name="De Guttry C."/>
            <person name="Zahm M."/>
            <person name="Klopp C."/>
            <person name="Cabau C."/>
            <person name="Louis A."/>
            <person name="Berthelot C."/>
            <person name="Parey E."/>
            <person name="Roest Crollius H."/>
            <person name="Montfort J."/>
            <person name="Robinson-Rechavi M."/>
            <person name="Bucao C."/>
            <person name="Bouchez O."/>
            <person name="Gislard M."/>
            <person name="Lluch J."/>
            <person name="Milhes M."/>
            <person name="Lampietro C."/>
            <person name="Lopez Roques C."/>
            <person name="Donnadieu C."/>
            <person name="Braasch I."/>
            <person name="Desvignes T."/>
            <person name="Postlethwait J."/>
            <person name="Bobe J."/>
            <person name="Wedekind C."/>
            <person name="Guiguen Y."/>
        </authorList>
    </citation>
    <scope>NUCLEOTIDE SEQUENCE [LARGE SCALE GENOMIC DNA]</scope>
    <source>
        <strain evidence="28">Cs_M1</strain>
        <tissue evidence="28">Blood</tissue>
    </source>
</reference>
<dbReference type="Gene3D" id="2.30.29.30">
    <property type="entry name" value="Pleckstrin-homology domain (PH domain)/Phosphotyrosine-binding domain (PTB)"/>
    <property type="match status" value="1"/>
</dbReference>
<dbReference type="InterPro" id="IPR023394">
    <property type="entry name" value="Sec7_C_sf"/>
</dbReference>
<dbReference type="Gene3D" id="1.10.8.710">
    <property type="match status" value="1"/>
</dbReference>
<dbReference type="FunFam" id="3.40.50.300:FF:000945">
    <property type="entry name" value="Dynein axonemal heavy chain 9"/>
    <property type="match status" value="1"/>
</dbReference>
<evidence type="ECO:0000256" key="1">
    <source>
        <dbReference type="ARBA" id="ARBA00004202"/>
    </source>
</evidence>
<keyword evidence="18" id="KW-0505">Motor protein</keyword>
<protein>
    <recommendedName>
        <fullName evidence="22">Dynein axonemal heavy chain 17</fullName>
    </recommendedName>
    <alternativeName>
        <fullName evidence="24">Axonemal beta dynein heavy chain 17</fullName>
    </alternativeName>
    <alternativeName>
        <fullName evidence="23">Ciliary dynein heavy chain 17</fullName>
    </alternativeName>
</protein>
<dbReference type="Gene3D" id="6.10.140.1060">
    <property type="match status" value="1"/>
</dbReference>
<comment type="similarity">
    <text evidence="3">Belongs to the dynein heavy chain family.</text>
</comment>
<dbReference type="InterPro" id="IPR013594">
    <property type="entry name" value="Dynein_heavy_tail"/>
</dbReference>
<evidence type="ECO:0000256" key="23">
    <source>
        <dbReference type="ARBA" id="ARBA00082505"/>
    </source>
</evidence>
<dbReference type="Gene3D" id="1.20.140.100">
    <property type="entry name" value="Dynein heavy chain, N-terminal domain 2"/>
    <property type="match status" value="1"/>
</dbReference>
<keyword evidence="12" id="KW-0282">Flagellum</keyword>
<dbReference type="Gene3D" id="1.10.1000.11">
    <property type="entry name" value="Arf Nucleotide-binding Site Opener,domain 2"/>
    <property type="match status" value="1"/>
</dbReference>
<dbReference type="FunFam" id="1.10.8.720:FF:000002">
    <property type="entry name" value="Dynein heavy chain 9, axonemal"/>
    <property type="match status" value="1"/>
</dbReference>
<evidence type="ECO:0000256" key="13">
    <source>
        <dbReference type="ARBA" id="ARBA00023017"/>
    </source>
</evidence>
<evidence type="ECO:0000256" key="2">
    <source>
        <dbReference type="ARBA" id="ARBA00004611"/>
    </source>
</evidence>
<evidence type="ECO:0000256" key="22">
    <source>
        <dbReference type="ARBA" id="ARBA00069445"/>
    </source>
</evidence>
<keyword evidence="29" id="KW-1185">Reference proteome</keyword>
<evidence type="ECO:0000256" key="9">
    <source>
        <dbReference type="ARBA" id="ARBA00022737"/>
    </source>
</evidence>
<dbReference type="GO" id="GO:0005524">
    <property type="term" value="F:ATP binding"/>
    <property type="evidence" value="ECO:0007669"/>
    <property type="project" value="UniProtKB-KW"/>
</dbReference>
<feature type="coiled-coil region" evidence="25">
    <location>
        <begin position="3847"/>
        <end position="3923"/>
    </location>
</feature>
<dbReference type="Pfam" id="PF08393">
    <property type="entry name" value="DHC_N2"/>
    <property type="match status" value="1"/>
</dbReference>
<dbReference type="Gene3D" id="1.20.1270.280">
    <property type="match status" value="1"/>
</dbReference>
<dbReference type="InterPro" id="IPR027417">
    <property type="entry name" value="P-loop_NTPase"/>
</dbReference>
<dbReference type="SMART" id="SM00233">
    <property type="entry name" value="PH"/>
    <property type="match status" value="1"/>
</dbReference>
<sequence length="4735" mass="541872">MQRNKQVSMGCKKFNMDPKKGIRFLIDSGLLKNTSDVIAQFLYKGEGLNKTAIGDYLGEREDFNLEVLQAFVELHEFNDLNLVQALRQFLWSFRLPGEAQKIDRMMEAFAQRYCHCNPGVFQHSDTCYVLSFAVIMLNTSLHNPNVKDKPSHQRFTAMNRGINDGGDLPEDLLRNLYESIKNEPFKIPEDDGNDLTHTFFNPDREGWLLKLGERRVKTWKRRWFILTDNCLYYFEYTTDKEPRGIIPLENLSIREVDDSKKPNCFELFIPDHKDQVIKACKTEADGRVVQGNHTFYRISAPTAEEKEEWITSIKKAISKDPFYEMLAARKKKVSALTSLLEFPQTIKNKAVYFIKKDKEVITKDNIKNVFIGDVANSPVDATIGAIEGIAYPLHTNKDNTRCWPRVVSDDVSRHAHKLKNEVFVVGGQIKGRTFLPLPANADALGDSECTYRLSHSIDSKLMHAFETVIIDWTHQVTEVLSKDSAQPILDGLNPLPRVEFDFWNNRLMNLECIYAQLMDPKVRKMAEIVENASSTYWPALKSIYKDINEGRTEARDIVLYLKPLQKILDEIDQLEYSQLPTYVGAVMHTVCLTWANSEHYSHPARIIVILQEICNLFIDMTRNFLGPEEVMKGLMGEIVEILRNIRMSIVTLVTLRETYDQCKVDMDKYFKNGNSKNWDFPSHLVFTRLDAFLQRLQTIEEVYAVSVELLKLEKVDIQGVRGSALGNMVFNIYEEFLNLIKIFAECKYDAIDTGNKSFDENFRKFQDQILDFERRLGTILCQAFDDCASTESAVKMLDMFGFILERPHIQNQISSKYKELVEMFSSELDRTKLVYDAQMAAVEACKGIPPIAKNMPHVAGQLNWAREVQDRIQIPMKHFKAIHHSCMDTDEARLVFQKYEEMMELLHQYCVSVYTEWTSRVGTDCQFNLEQPLLLRNTKNNVLSVNFNKQLVAVLREVKYLTIQGQQDMPPSAAEVFAQSETFRKYVGNLDLIVSWYNQILATVLPVEFPLLEEELKGIDEKLALAESTLSWHGEGVWEYIQQMRDNLHDFESRINKAKTNVEAMHLIMEEWSVSPMFERKDNKDSLLDLDGRQAALNKKYTAIKESGEKLHQLTQENKKLFRADESNDSWMAYVDYIDDKVLDGFFKVVHVSLEFLASNMLAKASINPLFEVRFELDDGDTSFYPSLVYGISDGFYDLVECLIHDVYKAAELVPRISMTNKTCYNLELDEISELSDMRENVLNQVVGAMKEAQEYRDVLYKYAYLWQDDRDEFMEQFLLYGKVLTPEEIELHGEDSVPKKPPTLKDFKEEIDMYEKLYREVSKLEHFQVLQHWLQIDIRPFKHALLNTIKRWSLMFKQFLIDRVTNSLRDLDGFIKEVKDGLTKTVEEGDYQGLVGVMGHLMRMKDRQAATDTMFSPLKETIQFLKDFGEELPDEVHAQLQDLPEHWNNVKKTSLQVKQNLAPLQAHEVNIVRRKCQQFEIKQYEFREKFRQQPFFQFSFEDPHGALDDIQMDIMGLEEEMEGLSDSAGLFEVNVPDYKQLKTCRKEIVLLKELWDMILLVRGNMDDWKTTLWKDINVEGMDMDTKKYAKDIKGLDKEMRAWDTFTGLDSMVKNMMTSLRAVGDLQNSAIRDRHWLQLMMATKVKFDMSEKTTFEDLLKLNLHQFEDEVRSIVDKAVKESGMEKTLAELDSTWSSMVFEHEPHGRTGTMLLKPNEELVETLEDNQVQLQTLMTSKYIAHFLEEVSGWQHRLSTADSVISIWFTVQRTWTHLESIFIGSEDIRCQLPEDSKRFDGIDTDFKEIMAEAVKVTNVVESTNKKGLLEKLEGLETGLAMCEKALAEYLETKRLAFPRFYFVSSADLLDILSNGNDPVEVSKHLSKLFDSLSNLKFQLDESGKPIKVALGMWSEEIEYVTFDKDCDCSGQVEMWLNRVLERMCATLRVEFGEAVQAYEEKPREQWLFDYPAQIALATTQIWWTTEVGIAFARLEEGYENALKDYFKKQVTQLNTLITLLIGELSRGDRQKIMTICTIDVHARDVVSKLISTKIDNVGAFMWQSQLRHRWDDHNKHCFANICDALFRYSYEYLGNTPRLVITPLTDRCYITLTQSLHLIMGGAPAGPAGTGKTETTKDLGRALGIMVYVFNCSEQMDYKSCGDIYKGLAQTGAWGCFDEFNRISVEVLSVIAVQVKSVQDAIRDKKIIFNFLGETIKLIPTVGAFITMNPGYAGRAELPENLKALFRPCAMVVPDFELICEIMLVAEGFIDARVLARKFITLYTLCKELLSKQDHYDWGLRAIKSVLVVAGSLKRGDPGRPEDQVLMRALRDFNVPKIVMDDSPVFLGLIGDLFPALDVPRKRDMDFEKVVKQSVLDLNLQAEDSFILKVVQLEELLAVRHSVFIIGNAGTGKSKVMRSLNKTYQNMKRKPVIVDLDPKAVTCDELFGIINPATREWKDGLFSCVMRDLALISHDGPKWIVLDGDIDPMWIESLNTVMDDNKVLTLASNERIPLNSTMRLVFEIKDLRTATPATVSRAGILFINSADLGWSPVVTSWIEKREVQSEKANLFILFDKYLPTCLEKLKFGFKKITPIPEVTLVQTLLHFMEFLLVPENTPPDSNKELYELYFVFACVWAFGGAMCQDQLTDYRVEFSKWWVNEFKTIKFPSAGTVFDYYIDRVSKKFQPWTELVPKFQLDPDLPLQASLVHTAETIRIRYFMDKLMERKCPVMLVGNAGSGKSVLMGDKLRGLSTDYYVVQSVPFNFYTTSAMLQAILEKPLEKKAGRNYGPPGSKSLIYFIDDMNMPEVDKYFTVAPHTLIRQHMDHGHWYDRAKLTLKDIHNCQYVACMNPTAGSFTIDPRLQRHFCVFAVSFPGQDALQSIYNSIFSQHLDMNGFLPAVKKFCSTLVTSAIMFHQRISTSFLPTAVKFHYVFNLRDLSNIFQGLLFSMPECVKAPAELVRLWLHECDRVYGDKLVDEKDMVLFAKIKGEICKKCFEEIDAGFLFEKPNIFCHFAQGIGEPKYFPIPDWVVLNKLLLEGLDSYNEVNAVMNLVLFEDAMSHICRINRILESPRGNALLVGVGGSGKQSLSRLAASIANLEVFQITLRKGYGIPDLKLDVAAQYMKAGVKNIGTVFLMTDSQVAEEEFLVLINDLLASGEIPGLFQDDEVENIIVAMRNEVKAVGLPDSRENCWKFFIDRVRKQLKVILCFSPVGSTLRVRARKFPAVVNCTSIDWFHEWPEEALVSVSARFLSETEGIMPEVKESLSQFMAFVHKTVNEMSKSYLLSDRRYNYTTPKTFLEQIKLYQNLLAVKRSELLSKMERLENGLTKLENTSAQVDDLKAKLAVQEVELKQKNEDADKLIEVVGVETEKVSKEKVIANDEELKVQVIAKNVGEKQRSCEEDLAKAEPALLAAQEALNTLNKNNLTELKSFGSPPEAVVNVMGAVMILMAPGGKVPKDKSWKAAKNTMAKVDAFLDALINYNKENIPDTCIKAFQPFKNDPTFEPEYIRSKSLAAAGLCSWCINIVMFYEVYCDVEPKRQTLAQANAELAAALDKLSVIKSKINQLNANLAKLTSEFEKATSDKLRCQQEADATNQTISLANRLVGGLASEKVRWSESVGQFKIQEKTLSGDVMLISAFVSYVGYFTKKYRIELMDKYWLPYLKELKVPIPITEGLDPLMLLTDDADIAAWSNQGLPSDRMSIENATILCNTERWPLIVDAQLQGIKWIKRKYGDNLKVIRLGQKGYLDSIESAVSNGDPLLIENISENVEPVLDPLLGRNTIKKGKYIRIGDKEVEYSPSFRLILHTKYFNPHYKPEMQAQCTLINFLVTRDGLEDQLLAAVVAKERPDLEELKAELTKQQNNFKIVLKQLEDSLLARLSAASGNFLGDTALVENLEITKATATEIEEKVREAKITEVKINEARENYRPASIRAALLYFILNDLNKINPIYQFSLKAFSVVFEVAIMLTEPADEVKQRVNNLIDQITYSVFMYTNRSLFERDKLTFIAQVAFQILLMKKEINPTELDFLLRFPYKAGLGSPVDFLANQGWGGIKALSEFDEFKNLDRDMEGSAKRWKKFVESEAPEKEKFPQEWKNKTGLQKLCMMRCMRPDRMSYAVSTFVEEKMGTKYVEGRSVEFAVSFEESSSSTPMFFILSPGVDPLKDVEALGKKMGFTFDNGKFHNVSLGQGQEVVAEAALNVAAREGHWVILQNIHLVAKWLGSLDKLVERYSMGSHDDYRVYMSAEPSPTPESHYIPQGLLENGIKITNEPPTGMQANLHKALYLFNQDTLEMCSKESEFKVILFALCYFHAVVAERRKFGAQGWNRSYPFNNGDLTISVNVLYNYLEANSKVPWDDLRYLFGEIMYGGHITDDWDRKLCRTYLEEYVRPEMLEGELYLAPSFPVPPNSDYKGYHMYIDEVLPPESPYLYGLHPNAEIGFLTITSEKLFRTVLEMQPKESDAAGGGGVSREEKVKGILDEILEKLPDGFNMIEIMAKVEERTPYIIVAFQECERMNFLTKEITRSLKELNLGLKGELTITTDMEELGNALFLDTVPESWTKLAYPSLQGLGGWYADLLLRIKELESWTADFALPTTVWLAGFFNPQSFLTAIMQSMARKNEWPLDRMCLSVEVTKKNREDMTSPPREGAYIYGLYMEGARWDTQTGVIADARLKELTPNMPVIFIKAVPVDRQETKNVYECPVYKTRMRGPTFIWTFNLKTKEKPAKWVLAAVCLLLSV</sequence>
<organism evidence="28 29">
    <name type="scientific">Coregonus suidteri</name>
    <dbReference type="NCBI Taxonomy" id="861788"/>
    <lineage>
        <taxon>Eukaryota</taxon>
        <taxon>Metazoa</taxon>
        <taxon>Chordata</taxon>
        <taxon>Craniata</taxon>
        <taxon>Vertebrata</taxon>
        <taxon>Euteleostomi</taxon>
        <taxon>Actinopterygii</taxon>
        <taxon>Neopterygii</taxon>
        <taxon>Teleostei</taxon>
        <taxon>Protacanthopterygii</taxon>
        <taxon>Salmoniformes</taxon>
        <taxon>Salmonidae</taxon>
        <taxon>Coregoninae</taxon>
        <taxon>Coregonus</taxon>
    </lineage>
</organism>
<dbReference type="InterPro" id="IPR004273">
    <property type="entry name" value="Dynein_heavy_D6_P-loop"/>
</dbReference>
<gene>
    <name evidence="28" type="ORF">J4Q44_G00275550</name>
</gene>
<evidence type="ECO:0000256" key="11">
    <source>
        <dbReference type="ARBA" id="ARBA00022840"/>
    </source>
</evidence>
<dbReference type="GO" id="GO:0005930">
    <property type="term" value="C:axoneme"/>
    <property type="evidence" value="ECO:0007669"/>
    <property type="project" value="UniProtKB-ARBA"/>
</dbReference>
<keyword evidence="15" id="KW-0969">Cilium</keyword>
<dbReference type="GO" id="GO:0030286">
    <property type="term" value="C:dynein complex"/>
    <property type="evidence" value="ECO:0007669"/>
    <property type="project" value="UniProtKB-KW"/>
</dbReference>
<evidence type="ECO:0000256" key="10">
    <source>
        <dbReference type="ARBA" id="ARBA00022741"/>
    </source>
</evidence>
<dbReference type="InterPro" id="IPR024317">
    <property type="entry name" value="Dynein_heavy_chain_D4_dom"/>
</dbReference>
<evidence type="ECO:0000256" key="7">
    <source>
        <dbReference type="ARBA" id="ARBA00022658"/>
    </source>
</evidence>
<dbReference type="InterPro" id="IPR000904">
    <property type="entry name" value="Sec7_dom"/>
</dbReference>
<dbReference type="InterPro" id="IPR042219">
    <property type="entry name" value="AAA_lid_11_sf"/>
</dbReference>
<dbReference type="FunFam" id="2.30.29.30:FF:000009">
    <property type="entry name" value="Cytohesin 1"/>
    <property type="match status" value="1"/>
</dbReference>
<dbReference type="EMBL" id="JAGTTL010000026">
    <property type="protein sequence ID" value="KAK6301502.1"/>
    <property type="molecule type" value="Genomic_DNA"/>
</dbReference>
<dbReference type="FunFam" id="1.10.8.710:FF:000002">
    <property type="entry name" value="dynein heavy chain 17, axonemal"/>
    <property type="match status" value="1"/>
</dbReference>
<dbReference type="InterPro" id="IPR042222">
    <property type="entry name" value="Dynein_2_N"/>
</dbReference>
<evidence type="ECO:0000256" key="19">
    <source>
        <dbReference type="ARBA" id="ARBA00023212"/>
    </source>
</evidence>
<dbReference type="InterPro" id="IPR041658">
    <property type="entry name" value="AAA_lid_11"/>
</dbReference>
<dbReference type="FunFam" id="1.10.220.20:FF:000003">
    <property type="entry name" value="Cytohesin 1"/>
    <property type="match status" value="1"/>
</dbReference>
<comment type="subunit">
    <text evidence="4">Consists of at least two heavy chains and a number of intermediate and light chains.</text>
</comment>
<dbReference type="Gene3D" id="3.40.50.300">
    <property type="entry name" value="P-loop containing nucleotide triphosphate hydrolases"/>
    <property type="match status" value="5"/>
</dbReference>
<dbReference type="Gene3D" id="1.10.472.130">
    <property type="match status" value="1"/>
</dbReference>
<dbReference type="FunFam" id="1.20.920.20:FF:000003">
    <property type="entry name" value="Dynein axonemal heavy chain 17"/>
    <property type="match status" value="1"/>
</dbReference>
<keyword evidence="6" id="KW-0963">Cytoplasm</keyword>
<proteinExistence type="inferred from homology"/>